<dbReference type="PIRSF" id="PIRSF000538">
    <property type="entry name" value="GlpK"/>
    <property type="match status" value="1"/>
</dbReference>
<name>I7F889_MYCS2</name>
<dbReference type="EMBL" id="CP001663">
    <property type="protein sequence ID" value="AFP37810.1"/>
    <property type="molecule type" value="Genomic_DNA"/>
</dbReference>
<organism evidence="5 6">
    <name type="scientific">Mycolicibacterium smegmatis (strain ATCC 700084 / mc(2)155)</name>
    <name type="common">Mycobacterium smegmatis</name>
    <dbReference type="NCBI Taxonomy" id="246196"/>
    <lineage>
        <taxon>Bacteria</taxon>
        <taxon>Bacillati</taxon>
        <taxon>Actinomycetota</taxon>
        <taxon>Actinomycetes</taxon>
        <taxon>Mycobacteriales</taxon>
        <taxon>Mycobacteriaceae</taxon>
        <taxon>Mycolicibacterium</taxon>
    </lineage>
</organism>
<evidence type="ECO:0000313" key="5">
    <source>
        <dbReference type="EMBL" id="AFP37810.1"/>
    </source>
</evidence>
<dbReference type="InterPro" id="IPR000577">
    <property type="entry name" value="Carb_kinase_FGGY"/>
</dbReference>
<dbReference type="GO" id="GO:0005975">
    <property type="term" value="P:carbohydrate metabolic process"/>
    <property type="evidence" value="ECO:0007669"/>
    <property type="project" value="InterPro"/>
</dbReference>
<evidence type="ECO:0000256" key="1">
    <source>
        <dbReference type="ARBA" id="ARBA00009156"/>
    </source>
</evidence>
<reference evidence="5 6" key="1">
    <citation type="journal article" date="2007" name="Genome Biol.">
        <title>Interrupted coding sequences in Mycobacterium smegmatis: authentic mutations or sequencing errors?</title>
        <authorList>
            <person name="Deshayes C."/>
            <person name="Perrodou E."/>
            <person name="Gallien S."/>
            <person name="Euphrasie D."/>
            <person name="Schaeffer C."/>
            <person name="Van-Dorsselaer A."/>
            <person name="Poch O."/>
            <person name="Lecompte O."/>
            <person name="Reyrat J.M."/>
        </authorList>
    </citation>
    <scope>NUCLEOTIDE SEQUENCE [LARGE SCALE GENOMIC DNA]</scope>
    <source>
        <strain evidence="6">ATCC 700084 / mc(2)155</strain>
    </source>
</reference>
<sequence>MTSGMTLLRGLDPTPTRRNHIHVNPINAIGGVCMAFAGLDVGTTSSKAVVYDGEGTVLGTGRAPMHWDTGSFGTQTDSERLCRSAFDALNAAAQAAGVPVQAVGVTSMGESGVLVDAQGQSLTPVIAWHDDRDGAEVADLVATIGPDTFGGVAGKPLRGQWSLTKHRWLLTHDPAARAAVRRFDVAGWVVHRLGGDPALEMSLAGRTGWFDIAAGDWWDDALAWSGATRSLMPPVVPAGAPVGMITSDDVNLLLRNAVLTFAGHDHQASALGARATGPGHELDSSGTAEALVRTIDALPSRGDVARLAEAGITTDPSVEAGHWSLLGGTEGGLAQQRAMERLGMDLAELDRAAESPGSEAGAQWRAVVEKAADEALTLHRAMDEVVGPAARVVVTGGWRHSSEVMRAKRSRFANLEVSAVEEAGALGAATLAARACGAIGPHEHLGVT</sequence>
<dbReference type="InterPro" id="IPR018484">
    <property type="entry name" value="FGGY_N"/>
</dbReference>
<dbReference type="GO" id="GO:0016301">
    <property type="term" value="F:kinase activity"/>
    <property type="evidence" value="ECO:0007669"/>
    <property type="project" value="UniProtKB-KW"/>
</dbReference>
<gene>
    <name evidence="5" type="ordered locus">MSMEI_1337</name>
</gene>
<accession>I7F889</accession>
<evidence type="ECO:0000256" key="3">
    <source>
        <dbReference type="ARBA" id="ARBA00022777"/>
    </source>
</evidence>
<protein>
    <submittedName>
        <fullName evidence="5">Carbohydrate kinase FGGY</fullName>
    </submittedName>
</protein>
<proteinExistence type="inferred from homology"/>
<dbReference type="AlphaFoldDB" id="I7F889"/>
<evidence type="ECO:0000313" key="6">
    <source>
        <dbReference type="Proteomes" id="UP000006158"/>
    </source>
</evidence>
<dbReference type="KEGG" id="msg:MSMEI_1337"/>
<dbReference type="Gene3D" id="3.30.420.40">
    <property type="match status" value="3"/>
</dbReference>
<keyword evidence="3 5" id="KW-0418">Kinase</keyword>
<dbReference type="Proteomes" id="UP000006158">
    <property type="component" value="Chromosome"/>
</dbReference>
<dbReference type="CDD" id="cd07773">
    <property type="entry name" value="ASKHA_NBD_FGGY_FK"/>
    <property type="match status" value="1"/>
</dbReference>
<keyword evidence="2" id="KW-0808">Transferase</keyword>
<feature type="domain" description="Carbohydrate kinase FGGY N-terminal" evidence="4">
    <location>
        <begin position="37"/>
        <end position="272"/>
    </location>
</feature>
<reference evidence="5 6" key="2">
    <citation type="journal article" date="2009" name="Genome Res.">
        <title>Ortho-proteogenomics: multiple proteomes investigation through orthology and a new MS-based protocol.</title>
        <authorList>
            <person name="Gallien S."/>
            <person name="Perrodou E."/>
            <person name="Carapito C."/>
            <person name="Deshayes C."/>
            <person name="Reyrat J.M."/>
            <person name="Van Dorsselaer A."/>
            <person name="Poch O."/>
            <person name="Schaeffer C."/>
            <person name="Lecompte O."/>
        </authorList>
    </citation>
    <scope>NUCLEOTIDE SEQUENCE [LARGE SCALE GENOMIC DNA]</scope>
    <source>
        <strain evidence="6">ATCC 700084 / mc(2)155</strain>
    </source>
</reference>
<evidence type="ECO:0000256" key="2">
    <source>
        <dbReference type="ARBA" id="ARBA00022679"/>
    </source>
</evidence>
<evidence type="ECO:0000259" key="4">
    <source>
        <dbReference type="Pfam" id="PF00370"/>
    </source>
</evidence>
<comment type="similarity">
    <text evidence="1">Belongs to the FGGY kinase family.</text>
</comment>
<dbReference type="SUPFAM" id="SSF53067">
    <property type="entry name" value="Actin-like ATPase domain"/>
    <property type="match status" value="2"/>
</dbReference>
<dbReference type="PATRIC" id="fig|246196.56.peg.1385"/>
<dbReference type="InterPro" id="IPR050406">
    <property type="entry name" value="FGGY_Carb_Kinase"/>
</dbReference>
<dbReference type="PANTHER" id="PTHR43095">
    <property type="entry name" value="SUGAR KINASE"/>
    <property type="match status" value="1"/>
</dbReference>
<dbReference type="InterPro" id="IPR043129">
    <property type="entry name" value="ATPase_NBD"/>
</dbReference>
<dbReference type="Pfam" id="PF00370">
    <property type="entry name" value="FGGY_N"/>
    <property type="match status" value="1"/>
</dbReference>